<keyword evidence="6" id="KW-0050">Antiport</keyword>
<dbReference type="Pfam" id="PF06965">
    <property type="entry name" value="Na_H_antiport_1"/>
    <property type="match status" value="1"/>
</dbReference>
<evidence type="ECO:0000256" key="4">
    <source>
        <dbReference type="ARBA" id="ARBA00022989"/>
    </source>
</evidence>
<keyword evidence="6" id="KW-0406">Ion transport</keyword>
<evidence type="ECO:0000256" key="6">
    <source>
        <dbReference type="HAMAP-Rule" id="MF_01844"/>
    </source>
</evidence>
<feature type="transmembrane region" description="Helical" evidence="6">
    <location>
        <begin position="168"/>
        <end position="188"/>
    </location>
</feature>
<comment type="subcellular location">
    <subcellularLocation>
        <location evidence="1">Cell inner membrane</location>
        <topology evidence="1">Multi-pass membrane protein</topology>
    </subcellularLocation>
    <subcellularLocation>
        <location evidence="6">Cell membrane</location>
        <topology evidence="6">Multi-pass membrane protein</topology>
    </subcellularLocation>
</comment>
<comment type="similarity">
    <text evidence="6">Belongs to the NhaA Na(+)/H(+) (TC 2.A.33) antiporter family.</text>
</comment>
<keyword evidence="6" id="KW-0915">Sodium</keyword>
<evidence type="ECO:0000256" key="2">
    <source>
        <dbReference type="ARBA" id="ARBA00022475"/>
    </source>
</evidence>
<dbReference type="PANTHER" id="PTHR30341">
    <property type="entry name" value="SODIUM ION/PROTON ANTIPORTER NHAA-RELATED"/>
    <property type="match status" value="1"/>
</dbReference>
<feature type="transmembrane region" description="Helical" evidence="6">
    <location>
        <begin position="222"/>
        <end position="248"/>
    </location>
</feature>
<evidence type="ECO:0000313" key="7">
    <source>
        <dbReference type="EMBL" id="GAA5055282.1"/>
    </source>
</evidence>
<feature type="transmembrane region" description="Helical" evidence="6">
    <location>
        <begin position="72"/>
        <end position="90"/>
    </location>
</feature>
<dbReference type="NCBIfam" id="TIGR00773">
    <property type="entry name" value="NhaA"/>
    <property type="match status" value="1"/>
</dbReference>
<feature type="transmembrane region" description="Helical" evidence="6">
    <location>
        <begin position="136"/>
        <end position="156"/>
    </location>
</feature>
<dbReference type="InterPro" id="IPR023171">
    <property type="entry name" value="Na/H_antiporter_dom_sf"/>
</dbReference>
<protein>
    <recommendedName>
        <fullName evidence="6">Na(+)/H(+) antiporter NhaA</fullName>
    </recommendedName>
    <alternativeName>
        <fullName evidence="6">Sodium/proton antiporter NhaA</fullName>
    </alternativeName>
</protein>
<organism evidence="7 8">
    <name type="scientific">Erythrobacter westpacificensis</name>
    <dbReference type="NCBI Taxonomy" id="1055231"/>
    <lineage>
        <taxon>Bacteria</taxon>
        <taxon>Pseudomonadati</taxon>
        <taxon>Pseudomonadota</taxon>
        <taxon>Alphaproteobacteria</taxon>
        <taxon>Sphingomonadales</taxon>
        <taxon>Erythrobacteraceae</taxon>
        <taxon>Erythrobacter/Porphyrobacter group</taxon>
        <taxon>Erythrobacter</taxon>
    </lineage>
</organism>
<sequence>MIARAIAKPVKEVIAPAMRDFLQQESAGGITLIVAAALALVIANSPFAASYFGLLDVPVVAGIGSGVIDKPLLLWINDGLMAVFFFLVGLEVKREALVGQLNSWNKASLPLMAAIGGMALPAAIYIGINMGTPENLGGWAIPAATDIAFALGILTLLGPRVPVALKALLLAIAVIDDIGAITIIALFYTAETNVNMLIGAAVTLAVLAMFGRGRVASSVPYVLLGVVLWVFVLKSGVHATLAGVAAAMCVPITGRGGEAPLERMEHALHPYVAFLVIPIFGFANAGVSLSGVGLDTLFSPLPLGIAAGLVIGKQLGIVGFAWAAVKAGFATLPAGVSWRQIHALSLLAAIGFTMSLFIGNLAFADPVQVDAVKIGVLSGSLVAAVAGYLMLRATLPEPVEAEPQAAS</sequence>
<feature type="transmembrane region" description="Helical" evidence="6">
    <location>
        <begin position="371"/>
        <end position="391"/>
    </location>
</feature>
<dbReference type="NCBIfam" id="NF007111">
    <property type="entry name" value="PRK09560.1"/>
    <property type="match status" value="1"/>
</dbReference>
<feature type="transmembrane region" description="Helical" evidence="6">
    <location>
        <begin position="27"/>
        <end position="52"/>
    </location>
</feature>
<keyword evidence="5 6" id="KW-0472">Membrane</keyword>
<feature type="transmembrane region" description="Helical" evidence="6">
    <location>
        <begin position="194"/>
        <end position="210"/>
    </location>
</feature>
<feature type="transmembrane region" description="Helical" evidence="6">
    <location>
        <begin position="268"/>
        <end position="289"/>
    </location>
</feature>
<proteinExistence type="inferred from homology"/>
<dbReference type="Proteomes" id="UP001500518">
    <property type="component" value="Unassembled WGS sequence"/>
</dbReference>
<accession>A0ABP9KFN9</accession>
<dbReference type="NCBIfam" id="NF007112">
    <property type="entry name" value="PRK09561.1"/>
    <property type="match status" value="1"/>
</dbReference>
<keyword evidence="2 6" id="KW-1003">Cell membrane</keyword>
<comment type="caution">
    <text evidence="7">The sequence shown here is derived from an EMBL/GenBank/DDBJ whole genome shotgun (WGS) entry which is preliminary data.</text>
</comment>
<keyword evidence="4 6" id="KW-1133">Transmembrane helix</keyword>
<dbReference type="HAMAP" id="MF_01844">
    <property type="entry name" value="NhaA"/>
    <property type="match status" value="1"/>
</dbReference>
<dbReference type="Gene3D" id="1.20.1530.10">
    <property type="entry name" value="Na+/H+ antiporter like domain"/>
    <property type="match status" value="1"/>
</dbReference>
<reference evidence="8" key="1">
    <citation type="journal article" date="2019" name="Int. J. Syst. Evol. Microbiol.">
        <title>The Global Catalogue of Microorganisms (GCM) 10K type strain sequencing project: providing services to taxonomists for standard genome sequencing and annotation.</title>
        <authorList>
            <consortium name="The Broad Institute Genomics Platform"/>
            <consortium name="The Broad Institute Genome Sequencing Center for Infectious Disease"/>
            <person name="Wu L."/>
            <person name="Ma J."/>
        </authorList>
    </citation>
    <scope>NUCLEOTIDE SEQUENCE [LARGE SCALE GENOMIC DNA]</scope>
    <source>
        <strain evidence="8">JCM 18014</strain>
    </source>
</reference>
<comment type="catalytic activity">
    <reaction evidence="6">
        <text>Na(+)(in) + 2 H(+)(out) = Na(+)(out) + 2 H(+)(in)</text>
        <dbReference type="Rhea" id="RHEA:29251"/>
        <dbReference type="ChEBI" id="CHEBI:15378"/>
        <dbReference type="ChEBI" id="CHEBI:29101"/>
    </reaction>
</comment>
<dbReference type="EMBL" id="BAABHV010000010">
    <property type="protein sequence ID" value="GAA5055282.1"/>
    <property type="molecule type" value="Genomic_DNA"/>
</dbReference>
<evidence type="ECO:0000256" key="5">
    <source>
        <dbReference type="ARBA" id="ARBA00023136"/>
    </source>
</evidence>
<evidence type="ECO:0000313" key="8">
    <source>
        <dbReference type="Proteomes" id="UP001500518"/>
    </source>
</evidence>
<dbReference type="InterPro" id="IPR004670">
    <property type="entry name" value="NhaA"/>
</dbReference>
<keyword evidence="8" id="KW-1185">Reference proteome</keyword>
<feature type="transmembrane region" description="Helical" evidence="6">
    <location>
        <begin position="111"/>
        <end position="130"/>
    </location>
</feature>
<gene>
    <name evidence="7" type="primary">nhaA_1</name>
    <name evidence="6" type="synonym">nhaA</name>
    <name evidence="7" type="ORF">GCM10023208_19000</name>
</gene>
<keyword evidence="6" id="KW-0739">Sodium transport</keyword>
<dbReference type="PANTHER" id="PTHR30341:SF0">
    <property type="entry name" value="NA(+)_H(+) ANTIPORTER NHAA"/>
    <property type="match status" value="1"/>
</dbReference>
<keyword evidence="3 6" id="KW-0812">Transmembrane</keyword>
<evidence type="ECO:0000256" key="3">
    <source>
        <dbReference type="ARBA" id="ARBA00022692"/>
    </source>
</evidence>
<feature type="transmembrane region" description="Helical" evidence="6">
    <location>
        <begin position="343"/>
        <end position="364"/>
    </location>
</feature>
<keyword evidence="6" id="KW-0813">Transport</keyword>
<dbReference type="RefSeq" id="WP_346032847.1">
    <property type="nucleotide sequence ID" value="NZ_BAABHV010000010.1"/>
</dbReference>
<comment type="function">
    <text evidence="6">Na(+)/H(+) antiporter that extrudes sodium in exchange for external protons.</text>
</comment>
<feature type="transmembrane region" description="Helical" evidence="6">
    <location>
        <begin position="301"/>
        <end position="323"/>
    </location>
</feature>
<name>A0ABP9KFN9_9SPHN</name>
<evidence type="ECO:0000256" key="1">
    <source>
        <dbReference type="ARBA" id="ARBA00004429"/>
    </source>
</evidence>